<organism evidence="1 2">
    <name type="scientific">Sporosarcina soli</name>
    <dbReference type="NCBI Taxonomy" id="334736"/>
    <lineage>
        <taxon>Bacteria</taxon>
        <taxon>Bacillati</taxon>
        <taxon>Bacillota</taxon>
        <taxon>Bacilli</taxon>
        <taxon>Bacillales</taxon>
        <taxon>Caryophanaceae</taxon>
        <taxon>Sporosarcina</taxon>
    </lineage>
</organism>
<sequence>MHERLRASLLRSEVKKLSEEKRSLYQFVIELEDSLVEIAETADHFLSLLAEKSPYEHASQHFGLPVIKVIRLINDIEVELNEKVDRRYKRSKWIDYTDQLKQIGAVEGEKQLFLFIN</sequence>
<reference evidence="2" key="1">
    <citation type="journal article" date="2019" name="Int. J. Syst. Evol. Microbiol.">
        <title>The Global Catalogue of Microorganisms (GCM) 10K type strain sequencing project: providing services to taxonomists for standard genome sequencing and annotation.</title>
        <authorList>
            <consortium name="The Broad Institute Genomics Platform"/>
            <consortium name="The Broad Institute Genome Sequencing Center for Infectious Disease"/>
            <person name="Wu L."/>
            <person name="Ma J."/>
        </authorList>
    </citation>
    <scope>NUCLEOTIDE SEQUENCE [LARGE SCALE GENOMIC DNA]</scope>
    <source>
        <strain evidence="2">CGMCC 4.1434</strain>
    </source>
</reference>
<evidence type="ECO:0000313" key="2">
    <source>
        <dbReference type="Proteomes" id="UP001596109"/>
    </source>
</evidence>
<name>A0ABW0TTA6_9BACL</name>
<dbReference type="Proteomes" id="UP001596109">
    <property type="component" value="Unassembled WGS sequence"/>
</dbReference>
<gene>
    <name evidence="1" type="ORF">ACFPRA_24815</name>
</gene>
<dbReference type="RefSeq" id="WP_381440796.1">
    <property type="nucleotide sequence ID" value="NZ_JBHSNO010000023.1"/>
</dbReference>
<accession>A0ABW0TTA6</accession>
<dbReference type="EMBL" id="JBHSNO010000023">
    <property type="protein sequence ID" value="MFC5592103.1"/>
    <property type="molecule type" value="Genomic_DNA"/>
</dbReference>
<protein>
    <submittedName>
        <fullName evidence="1">Uncharacterized protein</fullName>
    </submittedName>
</protein>
<keyword evidence="2" id="KW-1185">Reference proteome</keyword>
<comment type="caution">
    <text evidence="1">The sequence shown here is derived from an EMBL/GenBank/DDBJ whole genome shotgun (WGS) entry which is preliminary data.</text>
</comment>
<proteinExistence type="predicted"/>
<evidence type="ECO:0000313" key="1">
    <source>
        <dbReference type="EMBL" id="MFC5592103.1"/>
    </source>
</evidence>